<reference evidence="1" key="1">
    <citation type="submission" date="2018-11" db="EMBL/GenBank/DDBJ databases">
        <authorList>
            <person name="Alioto T."/>
            <person name="Alioto T."/>
        </authorList>
    </citation>
    <scope>NUCLEOTIDE SEQUENCE</scope>
</reference>
<comment type="caution">
    <text evidence="1">The sequence shown here is derived from an EMBL/GenBank/DDBJ whole genome shotgun (WGS) entry which is preliminary data.</text>
</comment>
<accession>A0A8B6HL17</accession>
<sequence>MNISKEKQLRRLFRNFADHSMFNNAVVEKRKKLILVMRSFLHKKNMLDSCEVLEVTANFWQYFKDFYEENMSSSESGRCWLV</sequence>
<evidence type="ECO:0000313" key="1">
    <source>
        <dbReference type="EMBL" id="VDI80744.1"/>
    </source>
</evidence>
<dbReference type="AlphaFoldDB" id="A0A8B6HL17"/>
<dbReference type="OrthoDB" id="10573692at2759"/>
<name>A0A8B6HL17_MYTGA</name>
<dbReference type="EMBL" id="UYJE01010202">
    <property type="protein sequence ID" value="VDI80744.1"/>
    <property type="molecule type" value="Genomic_DNA"/>
</dbReference>
<proteinExistence type="predicted"/>
<organism evidence="1 2">
    <name type="scientific">Mytilus galloprovincialis</name>
    <name type="common">Mediterranean mussel</name>
    <dbReference type="NCBI Taxonomy" id="29158"/>
    <lineage>
        <taxon>Eukaryota</taxon>
        <taxon>Metazoa</taxon>
        <taxon>Spiralia</taxon>
        <taxon>Lophotrochozoa</taxon>
        <taxon>Mollusca</taxon>
        <taxon>Bivalvia</taxon>
        <taxon>Autobranchia</taxon>
        <taxon>Pteriomorphia</taxon>
        <taxon>Mytilida</taxon>
        <taxon>Mytiloidea</taxon>
        <taxon>Mytilidae</taxon>
        <taxon>Mytilinae</taxon>
        <taxon>Mytilus</taxon>
    </lineage>
</organism>
<keyword evidence="2" id="KW-1185">Reference proteome</keyword>
<gene>
    <name evidence="1" type="ORF">MGAL_10B032609</name>
</gene>
<evidence type="ECO:0000313" key="2">
    <source>
        <dbReference type="Proteomes" id="UP000596742"/>
    </source>
</evidence>
<protein>
    <submittedName>
        <fullName evidence="1">Uncharacterized protein</fullName>
    </submittedName>
</protein>
<dbReference type="Proteomes" id="UP000596742">
    <property type="component" value="Unassembled WGS sequence"/>
</dbReference>